<dbReference type="Proteomes" id="UP000661507">
    <property type="component" value="Unassembled WGS sequence"/>
</dbReference>
<proteinExistence type="predicted"/>
<comment type="caution">
    <text evidence="1">The sequence shown here is derived from an EMBL/GenBank/DDBJ whole genome shotgun (WGS) entry which is preliminary data.</text>
</comment>
<keyword evidence="2" id="KW-1185">Reference proteome</keyword>
<name>A0A917L5A9_9PROT</name>
<reference evidence="1" key="1">
    <citation type="journal article" date="2014" name="Int. J. Syst. Evol. Microbiol.">
        <title>Complete genome sequence of Corynebacterium casei LMG S-19264T (=DSM 44701T), isolated from a smear-ripened cheese.</title>
        <authorList>
            <consortium name="US DOE Joint Genome Institute (JGI-PGF)"/>
            <person name="Walter F."/>
            <person name="Albersmeier A."/>
            <person name="Kalinowski J."/>
            <person name="Ruckert C."/>
        </authorList>
    </citation>
    <scope>NUCLEOTIDE SEQUENCE</scope>
    <source>
        <strain evidence="1">CGMCC 1.3617</strain>
    </source>
</reference>
<gene>
    <name evidence="1" type="ORF">GCM10011320_55170</name>
</gene>
<reference evidence="1" key="2">
    <citation type="submission" date="2020-09" db="EMBL/GenBank/DDBJ databases">
        <authorList>
            <person name="Sun Q."/>
            <person name="Zhou Y."/>
        </authorList>
    </citation>
    <scope>NUCLEOTIDE SEQUENCE</scope>
    <source>
        <strain evidence="1">CGMCC 1.3617</strain>
    </source>
</reference>
<dbReference type="AlphaFoldDB" id="A0A917L5A9"/>
<evidence type="ECO:0000313" key="1">
    <source>
        <dbReference type="EMBL" id="GGJ40461.1"/>
    </source>
</evidence>
<evidence type="ECO:0000313" key="2">
    <source>
        <dbReference type="Proteomes" id="UP000661507"/>
    </source>
</evidence>
<accession>A0A917L5A9</accession>
<dbReference type="EMBL" id="BMKW01000019">
    <property type="protein sequence ID" value="GGJ40461.1"/>
    <property type="molecule type" value="Genomic_DNA"/>
</dbReference>
<sequence length="162" mass="17890">MRARKALEADFRCRIADGRLQLVGLSMKPVPAESLSAVPSVWADHVEFDWAKNAIKFGKDMLLIDVTVKPAASPPEALSATETKGVRSARLDGGRRRFPMAEMVVIARTRARDASNKGEAKALIAEFKRLYRGRKVPAYRTVVDHVSEIYELAAENACPLNP</sequence>
<organism evidence="1 2">
    <name type="scientific">Neoroseomonas lacus</name>
    <dbReference type="NCBI Taxonomy" id="287609"/>
    <lineage>
        <taxon>Bacteria</taxon>
        <taxon>Pseudomonadati</taxon>
        <taxon>Pseudomonadota</taxon>
        <taxon>Alphaproteobacteria</taxon>
        <taxon>Acetobacterales</taxon>
        <taxon>Acetobacteraceae</taxon>
        <taxon>Neoroseomonas</taxon>
    </lineage>
</organism>
<protein>
    <submittedName>
        <fullName evidence="1">Uncharacterized protein</fullName>
    </submittedName>
</protein>